<name>A0ABD1PP12_9LAMI</name>
<protein>
    <submittedName>
        <fullName evidence="2">Uncharacterized protein</fullName>
    </submittedName>
</protein>
<dbReference type="AlphaFoldDB" id="A0ABD1PP12"/>
<reference evidence="3" key="1">
    <citation type="submission" date="2024-07" db="EMBL/GenBank/DDBJ databases">
        <title>Two chromosome-level genome assemblies of Korean endemic species Abeliophyllum distichum and Forsythia ovata (Oleaceae).</title>
        <authorList>
            <person name="Jang H."/>
        </authorList>
    </citation>
    <scope>NUCLEOTIDE SEQUENCE [LARGE SCALE GENOMIC DNA]</scope>
</reference>
<evidence type="ECO:0000313" key="3">
    <source>
        <dbReference type="Proteomes" id="UP001604336"/>
    </source>
</evidence>
<sequence length="223" mass="24223">MTEGDMEDLLEASIACSIRAASTSMRSLNALKEYKKKMAGETAKAAEFRADMNGLMATVESAKATYQQMNQNLAEAGGNITDLTKRLDDALAAQAITASALEKANEEKKVLQLSSHSEVSLLKAKLEATAKARSNSEDVYVRILAEKKALEDKLSNAEAEFTANFHNTEAYASFSSFFASVGQQEVHTALRNDFIDFNIAPLEEKFPPVELGDDVEASDAPDE</sequence>
<evidence type="ECO:0000256" key="1">
    <source>
        <dbReference type="SAM" id="Coils"/>
    </source>
</evidence>
<accession>A0ABD1PP12</accession>
<dbReference type="Proteomes" id="UP001604336">
    <property type="component" value="Unassembled WGS sequence"/>
</dbReference>
<dbReference type="EMBL" id="JBFOLK010000013">
    <property type="protein sequence ID" value="KAL2465646.1"/>
    <property type="molecule type" value="Genomic_DNA"/>
</dbReference>
<keyword evidence="3" id="KW-1185">Reference proteome</keyword>
<comment type="caution">
    <text evidence="2">The sequence shown here is derived from an EMBL/GenBank/DDBJ whole genome shotgun (WGS) entry which is preliminary data.</text>
</comment>
<organism evidence="2 3">
    <name type="scientific">Abeliophyllum distichum</name>
    <dbReference type="NCBI Taxonomy" id="126358"/>
    <lineage>
        <taxon>Eukaryota</taxon>
        <taxon>Viridiplantae</taxon>
        <taxon>Streptophyta</taxon>
        <taxon>Embryophyta</taxon>
        <taxon>Tracheophyta</taxon>
        <taxon>Spermatophyta</taxon>
        <taxon>Magnoliopsida</taxon>
        <taxon>eudicotyledons</taxon>
        <taxon>Gunneridae</taxon>
        <taxon>Pentapetalae</taxon>
        <taxon>asterids</taxon>
        <taxon>lamiids</taxon>
        <taxon>Lamiales</taxon>
        <taxon>Oleaceae</taxon>
        <taxon>Forsythieae</taxon>
        <taxon>Abeliophyllum</taxon>
    </lineage>
</organism>
<keyword evidence="1" id="KW-0175">Coiled coil</keyword>
<gene>
    <name evidence="2" type="ORF">Adt_41497</name>
</gene>
<evidence type="ECO:0000313" key="2">
    <source>
        <dbReference type="EMBL" id="KAL2465646.1"/>
    </source>
</evidence>
<proteinExistence type="predicted"/>
<feature type="coiled-coil region" evidence="1">
    <location>
        <begin position="31"/>
        <end position="86"/>
    </location>
</feature>